<reference evidence="6 7" key="1">
    <citation type="submission" date="2020-08" db="EMBL/GenBank/DDBJ databases">
        <title>Genomic Encyclopedia of Type Strains, Phase IV (KMG-V): Genome sequencing to study the core and pangenomes of soil and plant-associated prokaryotes.</title>
        <authorList>
            <person name="Whitman W."/>
        </authorList>
    </citation>
    <scope>NUCLEOTIDE SEQUENCE [LARGE SCALE GENOMIC DNA]</scope>
    <source>
        <strain evidence="6 7">MP7CTX6</strain>
    </source>
</reference>
<proteinExistence type="inferred from homology"/>
<dbReference type="CDD" id="cd10280">
    <property type="entry name" value="PQQ_mGDH"/>
    <property type="match status" value="1"/>
</dbReference>
<evidence type="ECO:0000313" key="7">
    <source>
        <dbReference type="Proteomes" id="UP000537718"/>
    </source>
</evidence>
<comment type="similarity">
    <text evidence="2">Belongs to the bacterial PQQ dehydrogenase family.</text>
</comment>
<evidence type="ECO:0000256" key="1">
    <source>
        <dbReference type="ARBA" id="ARBA00001931"/>
    </source>
</evidence>
<dbReference type="InterPro" id="IPR002372">
    <property type="entry name" value="PQQ_rpt_dom"/>
</dbReference>
<organism evidence="6 7">
    <name type="scientific">Pedobacter cryoconitis</name>
    <dbReference type="NCBI Taxonomy" id="188932"/>
    <lineage>
        <taxon>Bacteria</taxon>
        <taxon>Pseudomonadati</taxon>
        <taxon>Bacteroidota</taxon>
        <taxon>Sphingobacteriia</taxon>
        <taxon>Sphingobacteriales</taxon>
        <taxon>Sphingobacteriaceae</taxon>
        <taxon>Pedobacter</taxon>
    </lineage>
</organism>
<dbReference type="Gene3D" id="2.140.10.10">
    <property type="entry name" value="Quinoprotein alcohol dehydrogenase-like superfamily"/>
    <property type="match status" value="1"/>
</dbReference>
<dbReference type="PANTHER" id="PTHR32303">
    <property type="entry name" value="QUINOPROTEIN ALCOHOL DEHYDROGENASE (CYTOCHROME C)"/>
    <property type="match status" value="1"/>
</dbReference>
<name>A0A7W8YUB1_9SPHI</name>
<dbReference type="Proteomes" id="UP000537718">
    <property type="component" value="Unassembled WGS sequence"/>
</dbReference>
<feature type="chain" id="PRO_5031199841" evidence="4">
    <location>
        <begin position="25"/>
        <end position="638"/>
    </location>
</feature>
<comment type="caution">
    <text evidence="6">The sequence shown here is derived from an EMBL/GenBank/DDBJ whole genome shotgun (WGS) entry which is preliminary data.</text>
</comment>
<evidence type="ECO:0000259" key="5">
    <source>
        <dbReference type="Pfam" id="PF01011"/>
    </source>
</evidence>
<dbReference type="SMART" id="SM00564">
    <property type="entry name" value="PQQ"/>
    <property type="match status" value="6"/>
</dbReference>
<dbReference type="InterPro" id="IPR018391">
    <property type="entry name" value="PQQ_b-propeller_rpt"/>
</dbReference>
<keyword evidence="4" id="KW-0732">Signal</keyword>
<accession>A0A7W8YUB1</accession>
<dbReference type="InterPro" id="IPR017511">
    <property type="entry name" value="PQQ_mDH"/>
</dbReference>
<dbReference type="GO" id="GO:0008876">
    <property type="term" value="F:quinoprotein glucose dehydrogenase activity"/>
    <property type="evidence" value="ECO:0007669"/>
    <property type="project" value="UniProtKB-EC"/>
</dbReference>
<evidence type="ECO:0000256" key="3">
    <source>
        <dbReference type="ARBA" id="ARBA00023002"/>
    </source>
</evidence>
<evidence type="ECO:0000256" key="4">
    <source>
        <dbReference type="SAM" id="SignalP"/>
    </source>
</evidence>
<dbReference type="EMBL" id="JACHCF010000006">
    <property type="protein sequence ID" value="MBB5621914.1"/>
    <property type="molecule type" value="Genomic_DNA"/>
</dbReference>
<protein>
    <submittedName>
        <fullName evidence="6">Quinoprotein glucose dehydrogenase</fullName>
        <ecNumber evidence="6">1.1.5.2</ecNumber>
    </submittedName>
</protein>
<evidence type="ECO:0000256" key="2">
    <source>
        <dbReference type="ARBA" id="ARBA00008156"/>
    </source>
</evidence>
<dbReference type="EC" id="1.1.5.2" evidence="6"/>
<keyword evidence="3 6" id="KW-0560">Oxidoreductase</keyword>
<dbReference type="RefSeq" id="WP_183867848.1">
    <property type="nucleotide sequence ID" value="NZ_JACHCF010000006.1"/>
</dbReference>
<feature type="domain" description="Pyrrolo-quinoline quinone repeat" evidence="5">
    <location>
        <begin position="32"/>
        <end position="615"/>
    </location>
</feature>
<dbReference type="InterPro" id="IPR011047">
    <property type="entry name" value="Quinoprotein_ADH-like_sf"/>
</dbReference>
<gene>
    <name evidence="6" type="ORF">HDE69_002977</name>
</gene>
<sequence>MKNKKQPGHLVFLATLFICGSSYAQLSNDRSWSIYKANEGSTNYSPLSQITPANVSELQLAWTLTLKDKKPGAQPGKSECNPIIVDGVLYASSANQGAYAVDAATGKQIWSFDPLNGKDGSEVNRGVTYWENGSDKRILMSADNHLIALDAKTGKLIPAFGNSGRVDLKVGLRDKNLDAFYVSLTSPGGVYKNLIIIGCRVPDTYGSQPGFIRAYDCQTGKLVWTFHTVPYPGEPGYETWSADAYKKVGGVNDWAGLSIDSKRGMVFLALGSPSYDFYGSERKGSNLYGNCVVALDANTGKHIWHFQTVHHDLWDYDLPAPPALITVTKDDKQVDAVAQITKQGFVFVFNRETGVPLFPVEERKVPASRMPGEIASPTQPFPVKPKPFARQLVTEADLSNYSAADHDALVKQFRSMRYEGLYSPPDLKGTLELPGTRGGAEWGGAAFDPATNLLYIKSTEAPDLITIKKGKKNASVEEAQKTAASQFAPDDRGAGANEYVNSTGYKTWKDPSGNPAITPPWGTLSAINMATGDYAWQLPLGNDITRQVKGGPETGQESKAGPIVTAGGLIFISGTADNQLRAFDKISGKILWQTTLPALANATASTYMAGGKQYVALSIAGTKDNPSGAIMAFALPSK</sequence>
<evidence type="ECO:0000313" key="6">
    <source>
        <dbReference type="EMBL" id="MBB5621914.1"/>
    </source>
</evidence>
<feature type="signal peptide" evidence="4">
    <location>
        <begin position="1"/>
        <end position="24"/>
    </location>
</feature>
<dbReference type="GO" id="GO:0016020">
    <property type="term" value="C:membrane"/>
    <property type="evidence" value="ECO:0007669"/>
    <property type="project" value="InterPro"/>
</dbReference>
<dbReference type="PANTHER" id="PTHR32303:SF4">
    <property type="entry name" value="QUINOPROTEIN GLUCOSE DEHYDROGENASE"/>
    <property type="match status" value="1"/>
</dbReference>
<comment type="cofactor">
    <cofactor evidence="1">
        <name>pyrroloquinoline quinone</name>
        <dbReference type="ChEBI" id="CHEBI:58442"/>
    </cofactor>
</comment>
<dbReference type="AlphaFoldDB" id="A0A7W8YUB1"/>
<dbReference type="Pfam" id="PF01011">
    <property type="entry name" value="PQQ"/>
    <property type="match status" value="1"/>
</dbReference>
<dbReference type="SUPFAM" id="SSF50998">
    <property type="entry name" value="Quinoprotein alcohol dehydrogenase-like"/>
    <property type="match status" value="1"/>
</dbReference>
<dbReference type="GO" id="GO:0048038">
    <property type="term" value="F:quinone binding"/>
    <property type="evidence" value="ECO:0007669"/>
    <property type="project" value="InterPro"/>
</dbReference>